<evidence type="ECO:0000256" key="1">
    <source>
        <dbReference type="SAM" id="Phobius"/>
    </source>
</evidence>
<gene>
    <name evidence="2" type="ORF">LEP1GSC103_1578</name>
</gene>
<accession>A0AAV3J9X9</accession>
<comment type="caution">
    <text evidence="2">The sequence shown here is derived from an EMBL/GenBank/DDBJ whole genome shotgun (WGS) entry which is preliminary data.</text>
</comment>
<evidence type="ECO:0000313" key="2">
    <source>
        <dbReference type="EMBL" id="EPG56998.1"/>
    </source>
</evidence>
<dbReference type="Proteomes" id="UP000014570">
    <property type="component" value="Unassembled WGS sequence"/>
</dbReference>
<evidence type="ECO:0000313" key="3">
    <source>
        <dbReference type="Proteomes" id="UP000014570"/>
    </source>
</evidence>
<feature type="transmembrane region" description="Helical" evidence="1">
    <location>
        <begin position="12"/>
        <end position="29"/>
    </location>
</feature>
<keyword evidence="1" id="KW-1133">Transmembrane helix</keyword>
<proteinExistence type="predicted"/>
<sequence>MHRYSAKGSHTSVCFVSLVPLFFPYIPYFESFYSSFSSLFSQILSFYHMRLLSRIQLPSF</sequence>
<keyword evidence="1" id="KW-0812">Transmembrane</keyword>
<name>A0AAV3J9X9_LEPBO</name>
<keyword evidence="1" id="KW-0472">Membrane</keyword>
<dbReference type="AlphaFoldDB" id="A0AAV3J9X9"/>
<dbReference type="EMBL" id="AHNP02000010">
    <property type="protein sequence ID" value="EPG56998.1"/>
    <property type="molecule type" value="Genomic_DNA"/>
</dbReference>
<reference evidence="2 3" key="1">
    <citation type="submission" date="2013-04" db="EMBL/GenBank/DDBJ databases">
        <authorList>
            <person name="Harkins D.M."/>
            <person name="Durkin A.S."/>
            <person name="Brinkac L.M."/>
            <person name="Haft D.H."/>
            <person name="Selengut J.D."/>
            <person name="Sanka R."/>
            <person name="DePew J."/>
            <person name="Purushe J."/>
            <person name="Chanthongthip A."/>
            <person name="Lattana O."/>
            <person name="Phetsouvanh R."/>
            <person name="Newton P.N."/>
            <person name="Vinetz J.M."/>
            <person name="Sutton G.G."/>
            <person name="Nierman W.C."/>
            <person name="Fouts D.E."/>
        </authorList>
    </citation>
    <scope>NUCLEOTIDE SEQUENCE [LARGE SCALE GENOMIC DNA]</scope>
    <source>
        <strain evidence="2 3">UI 09931</strain>
    </source>
</reference>
<organism evidence="2 3">
    <name type="scientific">Leptospira borgpetersenii serovar Javanica str. UI 09931</name>
    <dbReference type="NCBI Taxonomy" id="1049767"/>
    <lineage>
        <taxon>Bacteria</taxon>
        <taxon>Pseudomonadati</taxon>
        <taxon>Spirochaetota</taxon>
        <taxon>Spirochaetia</taxon>
        <taxon>Leptospirales</taxon>
        <taxon>Leptospiraceae</taxon>
        <taxon>Leptospira</taxon>
    </lineage>
</organism>
<protein>
    <recommendedName>
        <fullName evidence="4">Lipoprotein</fullName>
    </recommendedName>
</protein>
<evidence type="ECO:0008006" key="4">
    <source>
        <dbReference type="Google" id="ProtNLM"/>
    </source>
</evidence>